<protein>
    <submittedName>
        <fullName evidence="2">Uncharacterized protein</fullName>
    </submittedName>
</protein>
<keyword evidence="1" id="KW-0472">Membrane</keyword>
<proteinExistence type="predicted"/>
<feature type="transmembrane region" description="Helical" evidence="1">
    <location>
        <begin position="63"/>
        <end position="84"/>
    </location>
</feature>
<feature type="transmembrane region" description="Helical" evidence="1">
    <location>
        <begin position="25"/>
        <end position="51"/>
    </location>
</feature>
<sequence length="107" mass="12180">MKIIKPLTDRIKKFVKGNGGTFPKIFVWVYAAAFLACGFITIFGIVYEFFIKSIVNYKAINEFIGAYFTPSICGTFTLLGVLLIDRDNDGIPDKWEEPEQEKESDKK</sequence>
<evidence type="ECO:0000313" key="3">
    <source>
        <dbReference type="Proteomes" id="UP000198943"/>
    </source>
</evidence>
<organism evidence="2 3">
    <name type="scientific">Succiniclasticum ruminis</name>
    <dbReference type="NCBI Taxonomy" id="40841"/>
    <lineage>
        <taxon>Bacteria</taxon>
        <taxon>Bacillati</taxon>
        <taxon>Bacillota</taxon>
        <taxon>Negativicutes</taxon>
        <taxon>Acidaminococcales</taxon>
        <taxon>Acidaminococcaceae</taxon>
        <taxon>Succiniclasticum</taxon>
    </lineage>
</organism>
<dbReference type="AlphaFoldDB" id="A0A1G6NMX1"/>
<evidence type="ECO:0000313" key="2">
    <source>
        <dbReference type="EMBL" id="SDC69310.1"/>
    </source>
</evidence>
<gene>
    <name evidence="2" type="ORF">SAMN04487864_11514</name>
</gene>
<keyword evidence="1" id="KW-1133">Transmembrane helix</keyword>
<keyword evidence="3" id="KW-1185">Reference proteome</keyword>
<dbReference type="RefSeq" id="WP_093730971.1">
    <property type="nucleotide sequence ID" value="NZ_FMYW01000015.1"/>
</dbReference>
<dbReference type="Proteomes" id="UP000198943">
    <property type="component" value="Unassembled WGS sequence"/>
</dbReference>
<reference evidence="3" key="1">
    <citation type="submission" date="2016-10" db="EMBL/GenBank/DDBJ databases">
        <authorList>
            <person name="Varghese N."/>
            <person name="Submissions S."/>
        </authorList>
    </citation>
    <scope>NUCLEOTIDE SEQUENCE [LARGE SCALE GENOMIC DNA]</scope>
    <source>
        <strain evidence="3">DSM 11005</strain>
    </source>
</reference>
<name>A0A1G6NMX1_9FIRM</name>
<dbReference type="EMBL" id="FMYW01000015">
    <property type="protein sequence ID" value="SDC69310.1"/>
    <property type="molecule type" value="Genomic_DNA"/>
</dbReference>
<keyword evidence="1" id="KW-0812">Transmembrane</keyword>
<accession>A0A1G6NMX1</accession>
<dbReference type="OrthoDB" id="3034888at2"/>
<evidence type="ECO:0000256" key="1">
    <source>
        <dbReference type="SAM" id="Phobius"/>
    </source>
</evidence>